<evidence type="ECO:0000313" key="5">
    <source>
        <dbReference type="EMBL" id="SAK53751.1"/>
    </source>
</evidence>
<dbReference type="EMBL" id="FCNX02000003">
    <property type="protein sequence ID" value="SAK53751.1"/>
    <property type="molecule type" value="Genomic_DNA"/>
</dbReference>
<dbReference type="PROSITE" id="PS50977">
    <property type="entry name" value="HTH_TETR_2"/>
    <property type="match status" value="1"/>
</dbReference>
<protein>
    <submittedName>
        <fullName evidence="5">TetR family regulatory protein</fullName>
    </submittedName>
</protein>
<dbReference type="PANTHER" id="PTHR30055:SF226">
    <property type="entry name" value="HTH-TYPE TRANSCRIPTIONAL REGULATOR PKSA"/>
    <property type="match status" value="1"/>
</dbReference>
<feature type="domain" description="HTH tetR-type" evidence="4">
    <location>
        <begin position="13"/>
        <end position="73"/>
    </location>
</feature>
<keyword evidence="3" id="KW-1133">Transmembrane helix</keyword>
<dbReference type="SUPFAM" id="SSF46689">
    <property type="entry name" value="Homeodomain-like"/>
    <property type="match status" value="1"/>
</dbReference>
<evidence type="ECO:0000256" key="3">
    <source>
        <dbReference type="SAM" id="Phobius"/>
    </source>
</evidence>
<keyword evidence="1 2" id="KW-0238">DNA-binding</keyword>
<comment type="caution">
    <text evidence="5">The sequence shown here is derived from an EMBL/GenBank/DDBJ whole genome shotgun (WGS) entry which is preliminary data.</text>
</comment>
<dbReference type="Proteomes" id="UP000054903">
    <property type="component" value="Unassembled WGS sequence"/>
</dbReference>
<accession>A0A158A7B5</accession>
<dbReference type="PRINTS" id="PR00455">
    <property type="entry name" value="HTHTETR"/>
</dbReference>
<reference evidence="5" key="1">
    <citation type="submission" date="2016-01" db="EMBL/GenBank/DDBJ databases">
        <authorList>
            <person name="Peeters C."/>
        </authorList>
    </citation>
    <scope>NUCLEOTIDE SEQUENCE</scope>
    <source>
        <strain evidence="5">LMG 29320</strain>
    </source>
</reference>
<gene>
    <name evidence="5" type="ORF">AWB77_01462</name>
</gene>
<proteinExistence type="predicted"/>
<dbReference type="GO" id="GO:0003700">
    <property type="term" value="F:DNA-binding transcription factor activity"/>
    <property type="evidence" value="ECO:0007669"/>
    <property type="project" value="TreeGrafter"/>
</dbReference>
<dbReference type="InterPro" id="IPR050109">
    <property type="entry name" value="HTH-type_TetR-like_transc_reg"/>
</dbReference>
<evidence type="ECO:0000256" key="2">
    <source>
        <dbReference type="PROSITE-ProRule" id="PRU00335"/>
    </source>
</evidence>
<dbReference type="GO" id="GO:0000976">
    <property type="term" value="F:transcription cis-regulatory region binding"/>
    <property type="evidence" value="ECO:0007669"/>
    <property type="project" value="TreeGrafter"/>
</dbReference>
<organism evidence="5 6">
    <name type="scientific">Caballeronia fortuita</name>
    <dbReference type="NCBI Taxonomy" id="1777138"/>
    <lineage>
        <taxon>Bacteria</taxon>
        <taxon>Pseudomonadati</taxon>
        <taxon>Pseudomonadota</taxon>
        <taxon>Betaproteobacteria</taxon>
        <taxon>Burkholderiales</taxon>
        <taxon>Burkholderiaceae</taxon>
        <taxon>Caballeronia</taxon>
    </lineage>
</organism>
<dbReference type="InterPro" id="IPR009057">
    <property type="entry name" value="Homeodomain-like_sf"/>
</dbReference>
<dbReference type="AlphaFoldDB" id="A0A158A7B5"/>
<feature type="transmembrane region" description="Helical" evidence="3">
    <location>
        <begin position="186"/>
        <end position="205"/>
    </location>
</feature>
<keyword evidence="3" id="KW-0812">Transmembrane</keyword>
<feature type="DNA-binding region" description="H-T-H motif" evidence="2">
    <location>
        <begin position="36"/>
        <end position="55"/>
    </location>
</feature>
<evidence type="ECO:0000313" key="6">
    <source>
        <dbReference type="Proteomes" id="UP000054903"/>
    </source>
</evidence>
<keyword evidence="3" id="KW-0472">Membrane</keyword>
<sequence>MPPKRLTRAESRERTRRRLLDAAASSIAEKGFAATSVEDIAARAGYTRGAFYSHYSSTCDVFAELLLLRHQNERDDLQALLDAASFAEDLQSQLTLLNVRRHGDSDSYLIWAEARMHALRDATFRQRINVLFLERRDIVGRLIGRFRDRLNRMPPGSSDDQAVAAIALLKGIAYFNMTMPEKLPNVLAIAIIDTVFVAAFLPPSYD</sequence>
<evidence type="ECO:0000259" key="4">
    <source>
        <dbReference type="PROSITE" id="PS50977"/>
    </source>
</evidence>
<name>A0A158A7B5_9BURK</name>
<keyword evidence="6" id="KW-1185">Reference proteome</keyword>
<dbReference type="Gene3D" id="1.10.357.10">
    <property type="entry name" value="Tetracycline Repressor, domain 2"/>
    <property type="match status" value="1"/>
</dbReference>
<dbReference type="Pfam" id="PF00440">
    <property type="entry name" value="TetR_N"/>
    <property type="match status" value="1"/>
</dbReference>
<dbReference type="STRING" id="1777138.AWB77_01462"/>
<dbReference type="PANTHER" id="PTHR30055">
    <property type="entry name" value="HTH-TYPE TRANSCRIPTIONAL REGULATOR RUTR"/>
    <property type="match status" value="1"/>
</dbReference>
<evidence type="ECO:0000256" key="1">
    <source>
        <dbReference type="ARBA" id="ARBA00023125"/>
    </source>
</evidence>
<dbReference type="InterPro" id="IPR001647">
    <property type="entry name" value="HTH_TetR"/>
</dbReference>